<dbReference type="SMART" id="SM00220">
    <property type="entry name" value="S_TKc"/>
    <property type="match status" value="1"/>
</dbReference>
<keyword evidence="5 9" id="KW-0418">Kinase</keyword>
<feature type="binding site" evidence="7">
    <location>
        <position position="41"/>
    </location>
    <ligand>
        <name>ATP</name>
        <dbReference type="ChEBI" id="CHEBI:30616"/>
    </ligand>
</feature>
<sequence>MSEDSRHVPYPSLTLLECLGKGGFGEVHKALWNGTTVAVKKALLSTPSVSTQQRELDILFRINHPNIVKVIGLTYENESAPPAIVMEYAVNGSLKNYIHSQNADVGPQYTWQLIISLLHQMCCGVEYLHKMGVVHRDLKTDNVLLFDEFLTAKLCDFGLAREVTKETSNNNQGTVHYMAPELIGRKADAFADLNLAEPDPGPSYSPKSDIYSIGIIIWEALSRCVPFADLNGNLQIMQAVRNGKRPFRLVGCPDLMKTRLMTPCLSGDPALRPSIKSLCSGLELCKRSSASLPLKRHINARLDVMEVLAQIENELIQEFAHKPETIKQLRITANQKVALYIRDTDLHAFFATDKASALLDGHLSGVLASFGAEKSEREQEVNRENIVIGSKEVLTLLDKSALAHPEWAEKLSALVAYLSIHFVLQQAGAGARLLDNYLNLCSIPTLDQQILKAFNQVKAETKAGTFTAPEKHTDRMEIPEAKGFIDTLLEVVGERSGSTVVEDILSFVEGIKPEMIAEQSQALQGAGASPVEIAYGAVAGVLKGALKDPVFSDFDLTDPDKRDELLAKWFETVAANPRRPGQEEYFKKQDWDKLEPMFAKLMDSAKTEAEQAYIATPMAEQKSGKSRIDLLISQISNPMMELVGDLTHATDADKELSDLAYEVLTETTTAFQDLAKLPGAQKGSVQAADTFVGMMNFLQMKKRTSLADILDRLPKLLDASYVRGSERFTWSSQIALRSLHLLAIRASINPQYNDQVSDTIYTVVNIILQRGHGEEQYDRILRALNVATQSTLTQASWATLDVLIVLMARSKCGPQHPIEAALCFYNFVKLGKKAFAQTPSRTDALFDFCANVLRENADDSVKVVSMKLMEVLVVSQKGQTFENILPRALRIAVEIAKERTTSSAMQERCQLLILASFYANASETISVLSSIDESTRPNDRFTIFVIALGDHLQKMSSFFELKLAALGVMAFLTNATWLDNPAVCDAGVALFPQLLTMFQKIEDFRTNRGGTSSLFGELARFPSAVDKDDIDEFAVFKDFVDTTVRDVKLWHSFCGALGSQQYENEVRRLCQVGDDLRFCLPSGMIMDPQD</sequence>
<dbReference type="Proteomes" id="UP000192578">
    <property type="component" value="Unassembled WGS sequence"/>
</dbReference>
<dbReference type="Gene3D" id="1.25.10.10">
    <property type="entry name" value="Leucine-rich Repeat Variant"/>
    <property type="match status" value="1"/>
</dbReference>
<name>A0A9X6RP01_HYPEX</name>
<keyword evidence="10" id="KW-1185">Reference proteome</keyword>
<organism evidence="9 10">
    <name type="scientific">Hypsibius exemplaris</name>
    <name type="common">Freshwater tardigrade</name>
    <dbReference type="NCBI Taxonomy" id="2072580"/>
    <lineage>
        <taxon>Eukaryota</taxon>
        <taxon>Metazoa</taxon>
        <taxon>Ecdysozoa</taxon>
        <taxon>Tardigrada</taxon>
        <taxon>Eutardigrada</taxon>
        <taxon>Parachela</taxon>
        <taxon>Hypsibioidea</taxon>
        <taxon>Hypsibiidae</taxon>
        <taxon>Hypsibius</taxon>
    </lineage>
</organism>
<reference evidence="10" key="1">
    <citation type="submission" date="2017-01" db="EMBL/GenBank/DDBJ databases">
        <title>Comparative genomics of anhydrobiosis in the tardigrade Hypsibius dujardini.</title>
        <authorList>
            <person name="Yoshida Y."/>
            <person name="Koutsovoulos G."/>
            <person name="Laetsch D."/>
            <person name="Stevens L."/>
            <person name="Kumar S."/>
            <person name="Horikawa D."/>
            <person name="Ishino K."/>
            <person name="Komine S."/>
            <person name="Tomita M."/>
            <person name="Blaxter M."/>
            <person name="Arakawa K."/>
        </authorList>
    </citation>
    <scope>NUCLEOTIDE SEQUENCE [LARGE SCALE GENOMIC DNA]</scope>
    <source>
        <strain evidence="10">Z151</strain>
    </source>
</reference>
<evidence type="ECO:0000259" key="8">
    <source>
        <dbReference type="PROSITE" id="PS50011"/>
    </source>
</evidence>
<dbReference type="InterPro" id="IPR016024">
    <property type="entry name" value="ARM-type_fold"/>
</dbReference>
<proteinExistence type="inferred from homology"/>
<evidence type="ECO:0000256" key="6">
    <source>
        <dbReference type="ARBA" id="ARBA00022840"/>
    </source>
</evidence>
<dbReference type="GO" id="GO:0006950">
    <property type="term" value="P:response to stress"/>
    <property type="evidence" value="ECO:0007669"/>
    <property type="project" value="UniProtKB-ARBA"/>
</dbReference>
<comment type="caution">
    <text evidence="9">The sequence shown here is derived from an EMBL/GenBank/DDBJ whole genome shotgun (WGS) entry which is preliminary data.</text>
</comment>
<dbReference type="GO" id="GO:0007254">
    <property type="term" value="P:JNK cascade"/>
    <property type="evidence" value="ECO:0007669"/>
    <property type="project" value="TreeGrafter"/>
</dbReference>
<feature type="domain" description="Protein kinase" evidence="8">
    <location>
        <begin position="13"/>
        <end position="292"/>
    </location>
</feature>
<dbReference type="GO" id="GO:0019899">
    <property type="term" value="F:enzyme binding"/>
    <property type="evidence" value="ECO:0007669"/>
    <property type="project" value="UniProtKB-ARBA"/>
</dbReference>
<dbReference type="PROSITE" id="PS50011">
    <property type="entry name" value="PROTEIN_KINASE_DOM"/>
    <property type="match status" value="1"/>
</dbReference>
<dbReference type="PROSITE" id="PS00107">
    <property type="entry name" value="PROTEIN_KINASE_ATP"/>
    <property type="match status" value="1"/>
</dbReference>
<accession>A0A9X6RP01</accession>
<dbReference type="GO" id="GO:0004709">
    <property type="term" value="F:MAP kinase kinase kinase activity"/>
    <property type="evidence" value="ECO:0007669"/>
    <property type="project" value="TreeGrafter"/>
</dbReference>
<dbReference type="GO" id="GO:0006955">
    <property type="term" value="P:immune response"/>
    <property type="evidence" value="ECO:0007669"/>
    <property type="project" value="TreeGrafter"/>
</dbReference>
<evidence type="ECO:0000256" key="5">
    <source>
        <dbReference type="ARBA" id="ARBA00022777"/>
    </source>
</evidence>
<dbReference type="CDD" id="cd13999">
    <property type="entry name" value="STKc_MAP3K-like"/>
    <property type="match status" value="1"/>
</dbReference>
<evidence type="ECO:0000256" key="7">
    <source>
        <dbReference type="PROSITE-ProRule" id="PRU10141"/>
    </source>
</evidence>
<evidence type="ECO:0000313" key="10">
    <source>
        <dbReference type="Proteomes" id="UP000192578"/>
    </source>
</evidence>
<evidence type="ECO:0000256" key="1">
    <source>
        <dbReference type="ARBA" id="ARBA00006529"/>
    </source>
</evidence>
<dbReference type="InterPro" id="IPR008271">
    <property type="entry name" value="Ser/Thr_kinase_AS"/>
</dbReference>
<protein>
    <submittedName>
        <fullName evidence="9">Mitogen-activated protein kinase kinase kinase 7</fullName>
    </submittedName>
</protein>
<dbReference type="InterPro" id="IPR001245">
    <property type="entry name" value="Ser-Thr/Tyr_kinase_cat_dom"/>
</dbReference>
<gene>
    <name evidence="9" type="ORF">BV898_18975</name>
</gene>
<dbReference type="SUPFAM" id="SSF56112">
    <property type="entry name" value="Protein kinase-like (PK-like)"/>
    <property type="match status" value="1"/>
</dbReference>
<dbReference type="PANTHER" id="PTHR46716">
    <property type="entry name" value="MITOGEN-ACTIVATED PROTEIN KINASE KINASE KINASE 7"/>
    <property type="match status" value="1"/>
</dbReference>
<evidence type="ECO:0000256" key="3">
    <source>
        <dbReference type="ARBA" id="ARBA00022679"/>
    </source>
</evidence>
<comment type="similarity">
    <text evidence="1">Belongs to the protein kinase superfamily. STE Ser/Thr protein kinase family. MAP kinase kinase kinase subfamily.</text>
</comment>
<evidence type="ECO:0000256" key="2">
    <source>
        <dbReference type="ARBA" id="ARBA00022527"/>
    </source>
</evidence>
<keyword evidence="4 7" id="KW-0547">Nucleotide-binding</keyword>
<dbReference type="GO" id="GO:0043123">
    <property type="term" value="P:positive regulation of canonical NF-kappaB signal transduction"/>
    <property type="evidence" value="ECO:0007669"/>
    <property type="project" value="TreeGrafter"/>
</dbReference>
<keyword evidence="6 7" id="KW-0067">ATP-binding</keyword>
<evidence type="ECO:0000313" key="9">
    <source>
        <dbReference type="EMBL" id="OWA54575.1"/>
    </source>
</evidence>
<dbReference type="InterPro" id="IPR017441">
    <property type="entry name" value="Protein_kinase_ATP_BS"/>
</dbReference>
<dbReference type="EMBL" id="MTYJ01000425">
    <property type="protein sequence ID" value="OWA54575.1"/>
    <property type="molecule type" value="Genomic_DNA"/>
</dbReference>
<keyword evidence="3" id="KW-0808">Transferase</keyword>
<dbReference type="OrthoDB" id="4062651at2759"/>
<keyword evidence="2" id="KW-0723">Serine/threonine-protein kinase</keyword>
<dbReference type="InterPro" id="IPR011009">
    <property type="entry name" value="Kinase-like_dom_sf"/>
</dbReference>
<dbReference type="Pfam" id="PF07714">
    <property type="entry name" value="PK_Tyr_Ser-Thr"/>
    <property type="match status" value="1"/>
</dbReference>
<dbReference type="InterPro" id="IPR011989">
    <property type="entry name" value="ARM-like"/>
</dbReference>
<dbReference type="AlphaFoldDB" id="A0A9X6RP01"/>
<dbReference type="PANTHER" id="PTHR46716:SF1">
    <property type="entry name" value="MITOGEN-ACTIVATED PROTEIN KINASE KINASE KINASE 7"/>
    <property type="match status" value="1"/>
</dbReference>
<evidence type="ECO:0000256" key="4">
    <source>
        <dbReference type="ARBA" id="ARBA00022741"/>
    </source>
</evidence>
<dbReference type="GO" id="GO:0005524">
    <property type="term" value="F:ATP binding"/>
    <property type="evidence" value="ECO:0007669"/>
    <property type="project" value="UniProtKB-UniRule"/>
</dbReference>
<dbReference type="InterPro" id="IPR000719">
    <property type="entry name" value="Prot_kinase_dom"/>
</dbReference>
<dbReference type="SUPFAM" id="SSF48371">
    <property type="entry name" value="ARM repeat"/>
    <property type="match status" value="1"/>
</dbReference>
<dbReference type="PROSITE" id="PS00108">
    <property type="entry name" value="PROTEIN_KINASE_ST"/>
    <property type="match status" value="1"/>
</dbReference>
<dbReference type="Gene3D" id="1.10.510.10">
    <property type="entry name" value="Transferase(Phosphotransferase) domain 1"/>
    <property type="match status" value="1"/>
</dbReference>